<dbReference type="Gene3D" id="3.30.390.10">
    <property type="entry name" value="Enolase-like, N-terminal domain"/>
    <property type="match status" value="1"/>
</dbReference>
<dbReference type="AlphaFoldDB" id="A0A075FQC9"/>
<name>A0A075FQC9_9ARCH</name>
<sequence length="79" mass="8582">MAKITSIKGRLVHNSRGSKTVEVDIISDNKYLGRTCAPSGASVGKYEVISFPNDNPEEGLSILTQNSKNFLNSTLVIQK</sequence>
<proteinExistence type="predicted"/>
<organism evidence="2">
    <name type="scientific">uncultured marine thaumarchaeote AD1000_41_B03</name>
    <dbReference type="NCBI Taxonomy" id="1455915"/>
    <lineage>
        <taxon>Archaea</taxon>
        <taxon>Nitrososphaerota</taxon>
        <taxon>environmental samples</taxon>
    </lineage>
</organism>
<keyword evidence="2" id="KW-0456">Lyase</keyword>
<dbReference type="InterPro" id="IPR020811">
    <property type="entry name" value="Enolase_N"/>
</dbReference>
<protein>
    <submittedName>
        <fullName evidence="2">Phosphopyruvate hydratase (Eno)</fullName>
        <ecNumber evidence="2">4.2.1.11</ecNumber>
    </submittedName>
</protein>
<dbReference type="InterPro" id="IPR029017">
    <property type="entry name" value="Enolase-like_N"/>
</dbReference>
<gene>
    <name evidence="2" type="primary">eno</name>
</gene>
<dbReference type="GO" id="GO:0004634">
    <property type="term" value="F:phosphopyruvate hydratase activity"/>
    <property type="evidence" value="ECO:0007669"/>
    <property type="project" value="UniProtKB-EC"/>
</dbReference>
<dbReference type="EMBL" id="KF900406">
    <property type="protein sequence ID" value="AIE93885.1"/>
    <property type="molecule type" value="Genomic_DNA"/>
</dbReference>
<evidence type="ECO:0000259" key="1">
    <source>
        <dbReference type="SMART" id="SM01193"/>
    </source>
</evidence>
<dbReference type="SMART" id="SM01193">
    <property type="entry name" value="Enolase_N"/>
    <property type="match status" value="1"/>
</dbReference>
<evidence type="ECO:0000313" key="2">
    <source>
        <dbReference type="EMBL" id="AIE93885.1"/>
    </source>
</evidence>
<accession>A0A075FQC9</accession>
<keyword evidence="2" id="KW-0670">Pyruvate</keyword>
<dbReference type="Pfam" id="PF03952">
    <property type="entry name" value="Enolase_N"/>
    <property type="match status" value="1"/>
</dbReference>
<reference evidence="2" key="1">
    <citation type="journal article" date="2014" name="Genome Biol. Evol.">
        <title>Pangenome evidence for extensive interdomain horizontal transfer affecting lineage core and shell genes in uncultured planktonic thaumarchaeota and euryarchaeota.</title>
        <authorList>
            <person name="Deschamps P."/>
            <person name="Zivanovic Y."/>
            <person name="Moreira D."/>
            <person name="Rodriguez-Valera F."/>
            <person name="Lopez-Garcia P."/>
        </authorList>
    </citation>
    <scope>NUCLEOTIDE SEQUENCE</scope>
</reference>
<dbReference type="EC" id="4.2.1.11" evidence="2"/>
<dbReference type="SUPFAM" id="SSF54826">
    <property type="entry name" value="Enolase N-terminal domain-like"/>
    <property type="match status" value="1"/>
</dbReference>
<feature type="domain" description="Enolase N-terminal" evidence="1">
    <location>
        <begin position="4"/>
        <end position="75"/>
    </location>
</feature>